<feature type="transmembrane region" description="Helical" evidence="1">
    <location>
        <begin position="132"/>
        <end position="156"/>
    </location>
</feature>
<keyword evidence="1" id="KW-0812">Transmembrane</keyword>
<dbReference type="RefSeq" id="WP_183774684.1">
    <property type="nucleotide sequence ID" value="NZ_CAWVEG010000122.1"/>
</dbReference>
<organism evidence="2 3">
    <name type="scientific">Catenibacillus scindens</name>
    <dbReference type="NCBI Taxonomy" id="673271"/>
    <lineage>
        <taxon>Bacteria</taxon>
        <taxon>Bacillati</taxon>
        <taxon>Bacillota</taxon>
        <taxon>Clostridia</taxon>
        <taxon>Lachnospirales</taxon>
        <taxon>Lachnospiraceae</taxon>
        <taxon>Catenibacillus</taxon>
    </lineage>
</organism>
<keyword evidence="1" id="KW-1133">Transmembrane helix</keyword>
<gene>
    <name evidence="2" type="ORF">HNP82_002268</name>
</gene>
<evidence type="ECO:0000256" key="1">
    <source>
        <dbReference type="SAM" id="Phobius"/>
    </source>
</evidence>
<evidence type="ECO:0000313" key="2">
    <source>
        <dbReference type="EMBL" id="MBB5265129.1"/>
    </source>
</evidence>
<dbReference type="AlphaFoldDB" id="A0A7W8HB56"/>
<protein>
    <submittedName>
        <fullName evidence="2">Uncharacterized protein YneF (UPF0154 family)</fullName>
    </submittedName>
</protein>
<dbReference type="Proteomes" id="UP000543642">
    <property type="component" value="Unassembled WGS sequence"/>
</dbReference>
<proteinExistence type="predicted"/>
<feature type="transmembrane region" description="Helical" evidence="1">
    <location>
        <begin position="52"/>
        <end position="70"/>
    </location>
</feature>
<accession>A0A7W8HB56</accession>
<keyword evidence="1" id="KW-0472">Membrane</keyword>
<feature type="transmembrane region" description="Helical" evidence="1">
    <location>
        <begin position="107"/>
        <end position="126"/>
    </location>
</feature>
<evidence type="ECO:0000313" key="3">
    <source>
        <dbReference type="Proteomes" id="UP000543642"/>
    </source>
</evidence>
<reference evidence="2 3" key="1">
    <citation type="submission" date="2020-08" db="EMBL/GenBank/DDBJ databases">
        <title>Genomic Encyclopedia of Type Strains, Phase IV (KMG-IV): sequencing the most valuable type-strain genomes for metagenomic binning, comparative biology and taxonomic classification.</title>
        <authorList>
            <person name="Goeker M."/>
        </authorList>
    </citation>
    <scope>NUCLEOTIDE SEQUENCE [LARGE SCALE GENOMIC DNA]</scope>
    <source>
        <strain evidence="2 3">DSM 106146</strain>
    </source>
</reference>
<keyword evidence="3" id="KW-1185">Reference proteome</keyword>
<comment type="caution">
    <text evidence="2">The sequence shown here is derived from an EMBL/GenBank/DDBJ whole genome shotgun (WGS) entry which is preliminary data.</text>
</comment>
<name>A0A7W8HB56_9FIRM</name>
<sequence length="177" mass="19842">MHVNAKKTAFLGLLLAVAMVLTLIGGYFEPSTLFFMAAAAFCTGIAVRECGLYAGFAFLIAGILLGFFLAPNKLYMITYGGMSLYIYVREFAFEKIADAKTLKHRTALFWAVRYIMFNVMFLPILFLLPQLIYPGAISPAILAGLIVGAQVVLFVYDKAYDYFQAVVWNRLRKNFKL</sequence>
<dbReference type="EMBL" id="JACHFW010000009">
    <property type="protein sequence ID" value="MBB5265129.1"/>
    <property type="molecule type" value="Genomic_DNA"/>
</dbReference>